<dbReference type="GO" id="GO:0003677">
    <property type="term" value="F:DNA binding"/>
    <property type="evidence" value="ECO:0007669"/>
    <property type="project" value="UniProtKB-KW"/>
</dbReference>
<dbReference type="Pfam" id="PF00196">
    <property type="entry name" value="GerE"/>
    <property type="match status" value="1"/>
</dbReference>
<comment type="caution">
    <text evidence="5">The sequence shown here is derived from an EMBL/GenBank/DDBJ whole genome shotgun (WGS) entry which is preliminary data.</text>
</comment>
<dbReference type="SMART" id="SM00448">
    <property type="entry name" value="REC"/>
    <property type="match status" value="1"/>
</dbReference>
<dbReference type="EMBL" id="MCRM02000009">
    <property type="protein sequence ID" value="PNV75022.1"/>
    <property type="molecule type" value="Genomic_DNA"/>
</dbReference>
<dbReference type="CDD" id="cd06170">
    <property type="entry name" value="LuxR_C_like"/>
    <property type="match status" value="1"/>
</dbReference>
<dbReference type="InterPro" id="IPR001789">
    <property type="entry name" value="Sig_transdc_resp-reg_receiver"/>
</dbReference>
<dbReference type="SUPFAM" id="SSF52172">
    <property type="entry name" value="CheY-like"/>
    <property type="match status" value="1"/>
</dbReference>
<evidence type="ECO:0000259" key="3">
    <source>
        <dbReference type="PROSITE" id="PS50043"/>
    </source>
</evidence>
<name>A0ABX4YIC7_9LEPT</name>
<dbReference type="Pfam" id="PF00072">
    <property type="entry name" value="Response_reg"/>
    <property type="match status" value="1"/>
</dbReference>
<evidence type="ECO:0000259" key="4">
    <source>
        <dbReference type="PROSITE" id="PS50110"/>
    </source>
</evidence>
<organism evidence="5 6">
    <name type="scientific">Leptospira inadai serovar Lyme</name>
    <dbReference type="NCBI Taxonomy" id="293084"/>
    <lineage>
        <taxon>Bacteria</taxon>
        <taxon>Pseudomonadati</taxon>
        <taxon>Spirochaetota</taxon>
        <taxon>Spirochaetia</taxon>
        <taxon>Leptospirales</taxon>
        <taxon>Leptospiraceae</taxon>
        <taxon>Leptospira</taxon>
    </lineage>
</organism>
<dbReference type="PRINTS" id="PR00038">
    <property type="entry name" value="HTHLUXR"/>
</dbReference>
<dbReference type="RefSeq" id="WP_010414851.1">
    <property type="nucleotide sequence ID" value="NZ_MCRM02000009.1"/>
</dbReference>
<evidence type="ECO:0000313" key="5">
    <source>
        <dbReference type="EMBL" id="PNV75022.1"/>
    </source>
</evidence>
<dbReference type="PANTHER" id="PTHR43214">
    <property type="entry name" value="TWO-COMPONENT RESPONSE REGULATOR"/>
    <property type="match status" value="1"/>
</dbReference>
<dbReference type="Proteomes" id="UP000094669">
    <property type="component" value="Unassembled WGS sequence"/>
</dbReference>
<dbReference type="SUPFAM" id="SSF46894">
    <property type="entry name" value="C-terminal effector domain of the bipartite response regulators"/>
    <property type="match status" value="1"/>
</dbReference>
<proteinExistence type="predicted"/>
<keyword evidence="6" id="KW-1185">Reference proteome</keyword>
<evidence type="ECO:0000256" key="1">
    <source>
        <dbReference type="ARBA" id="ARBA00023125"/>
    </source>
</evidence>
<dbReference type="SMART" id="SM00421">
    <property type="entry name" value="HTH_LUXR"/>
    <property type="match status" value="1"/>
</dbReference>
<dbReference type="PROSITE" id="PS50110">
    <property type="entry name" value="RESPONSE_REGULATORY"/>
    <property type="match status" value="1"/>
</dbReference>
<accession>A0ABX4YIC7</accession>
<evidence type="ECO:0000256" key="2">
    <source>
        <dbReference type="PROSITE-ProRule" id="PRU00169"/>
    </source>
</evidence>
<dbReference type="Gene3D" id="3.40.50.2300">
    <property type="match status" value="1"/>
</dbReference>
<dbReference type="InterPro" id="IPR011006">
    <property type="entry name" value="CheY-like_superfamily"/>
</dbReference>
<keyword evidence="2" id="KW-0597">Phosphoprotein</keyword>
<keyword evidence="1 5" id="KW-0238">DNA-binding</keyword>
<dbReference type="InterPro" id="IPR039420">
    <property type="entry name" value="WalR-like"/>
</dbReference>
<evidence type="ECO:0000313" key="6">
    <source>
        <dbReference type="Proteomes" id="UP000094669"/>
    </source>
</evidence>
<dbReference type="PROSITE" id="PS50043">
    <property type="entry name" value="HTH_LUXR_2"/>
    <property type="match status" value="1"/>
</dbReference>
<protein>
    <submittedName>
        <fullName evidence="5">DNA-binding response regulator</fullName>
    </submittedName>
</protein>
<dbReference type="InterPro" id="IPR016032">
    <property type="entry name" value="Sig_transdc_resp-reg_C-effctor"/>
</dbReference>
<sequence>MEDIQSSGAIEKSIKIALIEDNSEFGSRCLQALATMPEISVADLFTSCEDFLSNGQTRYDIVYVDVILPGMNGIDFIREIFPKNSETRFIILSGIESDAALFKSMQAGAVGYFLKKDLRDICQVTRIVLTEGGILSPGLAVRVMEFFRKTPKKEIFALTPREREILDYINSGYKTKQIASKLGTKEGTVRIQIKSIFRKLKVNSRLDLVRKYS</sequence>
<reference evidence="5" key="1">
    <citation type="submission" date="2018-01" db="EMBL/GenBank/DDBJ databases">
        <title>Genomic characterization of Leptospira inadai serogroup Lyme isolated from captured rat in Brazil and comparative analysis with human reference strain.</title>
        <authorList>
            <person name="Moreno L.Z."/>
            <person name="Loureiro A.P."/>
            <person name="Miraglia F."/>
            <person name="Kremer F.S."/>
            <person name="Eslabao M.R."/>
            <person name="Dellagostin O.A."/>
            <person name="Lilenbaum W."/>
            <person name="Moreno A.M."/>
        </authorList>
    </citation>
    <scope>NUCLEOTIDE SEQUENCE [LARGE SCALE GENOMIC DNA]</scope>
    <source>
        <strain evidence="5">M34/99</strain>
    </source>
</reference>
<dbReference type="InterPro" id="IPR000792">
    <property type="entry name" value="Tscrpt_reg_LuxR_C"/>
</dbReference>
<gene>
    <name evidence="5" type="ORF">BES34_010660</name>
</gene>
<feature type="modified residue" description="4-aspartylphosphate" evidence="2">
    <location>
        <position position="65"/>
    </location>
</feature>
<feature type="domain" description="HTH luxR-type" evidence="3">
    <location>
        <begin position="151"/>
        <end position="213"/>
    </location>
</feature>
<feature type="domain" description="Response regulatory" evidence="4">
    <location>
        <begin position="15"/>
        <end position="130"/>
    </location>
</feature>